<feature type="non-terminal residue" evidence="2">
    <location>
        <position position="96"/>
    </location>
</feature>
<feature type="compositionally biased region" description="Basic and acidic residues" evidence="1">
    <location>
        <begin position="12"/>
        <end position="35"/>
    </location>
</feature>
<comment type="caution">
    <text evidence="2">The sequence shown here is derived from an EMBL/GenBank/DDBJ whole genome shotgun (WGS) entry which is preliminary data.</text>
</comment>
<dbReference type="EMBL" id="JASCZI010122593">
    <property type="protein sequence ID" value="MED6164494.1"/>
    <property type="molecule type" value="Genomic_DNA"/>
</dbReference>
<proteinExistence type="predicted"/>
<dbReference type="Proteomes" id="UP001341840">
    <property type="component" value="Unassembled WGS sequence"/>
</dbReference>
<evidence type="ECO:0000313" key="2">
    <source>
        <dbReference type="EMBL" id="MED6164494.1"/>
    </source>
</evidence>
<evidence type="ECO:0000313" key="3">
    <source>
        <dbReference type="Proteomes" id="UP001341840"/>
    </source>
</evidence>
<protein>
    <submittedName>
        <fullName evidence="2">Uncharacterized protein</fullName>
    </submittedName>
</protein>
<organism evidence="2 3">
    <name type="scientific">Stylosanthes scabra</name>
    <dbReference type="NCBI Taxonomy" id="79078"/>
    <lineage>
        <taxon>Eukaryota</taxon>
        <taxon>Viridiplantae</taxon>
        <taxon>Streptophyta</taxon>
        <taxon>Embryophyta</taxon>
        <taxon>Tracheophyta</taxon>
        <taxon>Spermatophyta</taxon>
        <taxon>Magnoliopsida</taxon>
        <taxon>eudicotyledons</taxon>
        <taxon>Gunneridae</taxon>
        <taxon>Pentapetalae</taxon>
        <taxon>rosids</taxon>
        <taxon>fabids</taxon>
        <taxon>Fabales</taxon>
        <taxon>Fabaceae</taxon>
        <taxon>Papilionoideae</taxon>
        <taxon>50 kb inversion clade</taxon>
        <taxon>dalbergioids sensu lato</taxon>
        <taxon>Dalbergieae</taxon>
        <taxon>Pterocarpus clade</taxon>
        <taxon>Stylosanthes</taxon>
    </lineage>
</organism>
<keyword evidence="3" id="KW-1185">Reference proteome</keyword>
<sequence>MEDFGTSYGGSRELDIRTFHNNIEQKERGKKEENGASKGRLPPPSSMGIEGDEEGDRRVRREQRGLRELLRCRRAQEAVITGLWSPPLKGSHHHAS</sequence>
<accession>A0ABU6UTR7</accession>
<gene>
    <name evidence="2" type="ORF">PIB30_090653</name>
</gene>
<reference evidence="2 3" key="1">
    <citation type="journal article" date="2023" name="Plants (Basel)">
        <title>Bridging the Gap: Combining Genomics and Transcriptomics Approaches to Understand Stylosanthes scabra, an Orphan Legume from the Brazilian Caatinga.</title>
        <authorList>
            <person name="Ferreira-Neto J.R.C."/>
            <person name="da Silva M.D."/>
            <person name="Binneck E."/>
            <person name="de Melo N.F."/>
            <person name="da Silva R.H."/>
            <person name="de Melo A.L.T.M."/>
            <person name="Pandolfi V."/>
            <person name="Bustamante F.O."/>
            <person name="Brasileiro-Vidal A.C."/>
            <person name="Benko-Iseppon A.M."/>
        </authorList>
    </citation>
    <scope>NUCLEOTIDE SEQUENCE [LARGE SCALE GENOMIC DNA]</scope>
    <source>
        <tissue evidence="2">Leaves</tissue>
    </source>
</reference>
<feature type="region of interest" description="Disordered" evidence="1">
    <location>
        <begin position="1"/>
        <end position="60"/>
    </location>
</feature>
<evidence type="ECO:0000256" key="1">
    <source>
        <dbReference type="SAM" id="MobiDB-lite"/>
    </source>
</evidence>
<name>A0ABU6UTR7_9FABA</name>